<sequence>MTEGLSLCISGFSTGRVLLSLTMARALKLTMTTQHEGTDTIAPLQPHDPTNEGDVLALILNSLENSKAEDIVSLDLTGKSALADHMVVASGRSHRHVGAVADYLLRDLKDAGYGNARVEGMPHCDWVLIDIGDAIIHIFRPEVRSFYNVEKMWSADSSAPTQFIG</sequence>
<dbReference type="NCBIfam" id="TIGR00090">
    <property type="entry name" value="rsfS_iojap_ybeB"/>
    <property type="match status" value="1"/>
</dbReference>
<dbReference type="PANTHER" id="PTHR21043">
    <property type="entry name" value="IOJAP SUPERFAMILY ORTHOLOG"/>
    <property type="match status" value="1"/>
</dbReference>
<dbReference type="Proteomes" id="UP000199598">
    <property type="component" value="Unassembled WGS sequence"/>
</dbReference>
<protein>
    <recommendedName>
        <fullName evidence="2">Ribosomal silencing factor RsfS</fullName>
    </recommendedName>
</protein>
<gene>
    <name evidence="2" type="primary">rsfS</name>
    <name evidence="3" type="ORF">SAMN04488518_101686</name>
</gene>
<evidence type="ECO:0000313" key="4">
    <source>
        <dbReference type="Proteomes" id="UP000199598"/>
    </source>
</evidence>
<dbReference type="Gene3D" id="3.30.460.10">
    <property type="entry name" value="Beta Polymerase, domain 2"/>
    <property type="match status" value="1"/>
</dbReference>
<keyword evidence="2" id="KW-0678">Repressor</keyword>
<reference evidence="3 4" key="1">
    <citation type="submission" date="2016-10" db="EMBL/GenBank/DDBJ databases">
        <authorList>
            <person name="Varghese N."/>
            <person name="Submissions S."/>
        </authorList>
    </citation>
    <scope>NUCLEOTIDE SEQUENCE [LARGE SCALE GENOMIC DNA]</scope>
    <source>
        <strain evidence="3 4">DSM 16392</strain>
    </source>
</reference>
<keyword evidence="2" id="KW-0963">Cytoplasm</keyword>
<keyword evidence="2" id="KW-0810">Translation regulation</keyword>
<dbReference type="HAMAP" id="MF_01477">
    <property type="entry name" value="Iojap_RsfS"/>
    <property type="match status" value="1"/>
</dbReference>
<comment type="function">
    <text evidence="2">Functions as a ribosomal silencing factor. Interacts with ribosomal protein uL14 (rplN), blocking formation of intersubunit bridge B8. Prevents association of the 30S and 50S ribosomal subunits and the formation of functional ribosomes, thus repressing translation.</text>
</comment>
<comment type="similarity">
    <text evidence="1 2">Belongs to the Iojap/RsfS family.</text>
</comment>
<evidence type="ECO:0000313" key="3">
    <source>
        <dbReference type="EMBL" id="SFJ99945.1"/>
    </source>
</evidence>
<accession>A0A1I3VXK1</accession>
<dbReference type="SUPFAM" id="SSF81301">
    <property type="entry name" value="Nucleotidyltransferase"/>
    <property type="match status" value="1"/>
</dbReference>
<comment type="subcellular location">
    <subcellularLocation>
        <location evidence="2">Cytoplasm</location>
    </subcellularLocation>
</comment>
<dbReference type="InterPro" id="IPR004394">
    <property type="entry name" value="Iojap/RsfS/C7orf30"/>
</dbReference>
<proteinExistence type="inferred from homology"/>
<dbReference type="EMBL" id="FOSK01000001">
    <property type="protein sequence ID" value="SFJ99945.1"/>
    <property type="molecule type" value="Genomic_DNA"/>
</dbReference>
<comment type="caution">
    <text evidence="3">The sequence shown here is derived from an EMBL/GenBank/DDBJ whole genome shotgun (WGS) entry which is preliminary data.</text>
</comment>
<evidence type="ECO:0000256" key="1">
    <source>
        <dbReference type="ARBA" id="ARBA00010574"/>
    </source>
</evidence>
<keyword evidence="4" id="KW-1185">Reference proteome</keyword>
<comment type="subunit">
    <text evidence="2">Interacts with ribosomal protein uL14 (rplN).</text>
</comment>
<dbReference type="InterPro" id="IPR043519">
    <property type="entry name" value="NT_sf"/>
</dbReference>
<dbReference type="Pfam" id="PF02410">
    <property type="entry name" value="RsfS"/>
    <property type="match status" value="1"/>
</dbReference>
<evidence type="ECO:0000256" key="2">
    <source>
        <dbReference type="HAMAP-Rule" id="MF_01477"/>
    </source>
</evidence>
<name>A0A1I3VXK1_9HYPH</name>
<dbReference type="PANTHER" id="PTHR21043:SF0">
    <property type="entry name" value="MITOCHONDRIAL ASSEMBLY OF RIBOSOMAL LARGE SUBUNIT PROTEIN 1"/>
    <property type="match status" value="1"/>
</dbReference>
<organism evidence="3 4">
    <name type="scientific">Pseudovibrio ascidiaceicola</name>
    <dbReference type="NCBI Taxonomy" id="285279"/>
    <lineage>
        <taxon>Bacteria</taxon>
        <taxon>Pseudomonadati</taxon>
        <taxon>Pseudomonadota</taxon>
        <taxon>Alphaproteobacteria</taxon>
        <taxon>Hyphomicrobiales</taxon>
        <taxon>Stappiaceae</taxon>
        <taxon>Pseudovibrio</taxon>
    </lineage>
</organism>